<reference evidence="3 4" key="1">
    <citation type="submission" date="2024-06" db="EMBL/GenBank/DDBJ databases">
        <title>The Natural Products Discovery Center: Release of the First 8490 Sequenced Strains for Exploring Actinobacteria Biosynthetic Diversity.</title>
        <authorList>
            <person name="Kalkreuter E."/>
            <person name="Kautsar S.A."/>
            <person name="Yang D."/>
            <person name="Bader C.D."/>
            <person name="Teijaro C.N."/>
            <person name="Fluegel L."/>
            <person name="Davis C.M."/>
            <person name="Simpson J.R."/>
            <person name="Lauterbach L."/>
            <person name="Steele A.D."/>
            <person name="Gui C."/>
            <person name="Meng S."/>
            <person name="Li G."/>
            <person name="Viehrig K."/>
            <person name="Ye F."/>
            <person name="Su P."/>
            <person name="Kiefer A.F."/>
            <person name="Nichols A."/>
            <person name="Cepeda A.J."/>
            <person name="Yan W."/>
            <person name="Fan B."/>
            <person name="Jiang Y."/>
            <person name="Adhikari A."/>
            <person name="Zheng C.-J."/>
            <person name="Schuster L."/>
            <person name="Cowan T.M."/>
            <person name="Smanski M.J."/>
            <person name="Chevrette M.G."/>
            <person name="De Carvalho L.P.S."/>
            <person name="Shen B."/>
        </authorList>
    </citation>
    <scope>NUCLEOTIDE SEQUENCE [LARGE SCALE GENOMIC DNA]</scope>
    <source>
        <strain evidence="3 4">NPDC048946</strain>
    </source>
</reference>
<accession>A0ABV3DWP6</accession>
<keyword evidence="1" id="KW-0808">Transferase</keyword>
<dbReference type="Proteomes" id="UP001551482">
    <property type="component" value="Unassembled WGS sequence"/>
</dbReference>
<evidence type="ECO:0000313" key="4">
    <source>
        <dbReference type="Proteomes" id="UP001551482"/>
    </source>
</evidence>
<keyword evidence="3" id="KW-0547">Nucleotide-binding</keyword>
<protein>
    <submittedName>
        <fullName evidence="3">ATP-binding protein</fullName>
    </submittedName>
</protein>
<dbReference type="SUPFAM" id="SSF55874">
    <property type="entry name" value="ATPase domain of HSP90 chaperone/DNA topoisomerase II/histidine kinase"/>
    <property type="match status" value="1"/>
</dbReference>
<dbReference type="Pfam" id="PF13581">
    <property type="entry name" value="HATPase_c_2"/>
    <property type="match status" value="1"/>
</dbReference>
<evidence type="ECO:0000256" key="1">
    <source>
        <dbReference type="ARBA" id="ARBA00022527"/>
    </source>
</evidence>
<dbReference type="RefSeq" id="WP_358365060.1">
    <property type="nucleotide sequence ID" value="NZ_JBEZFP010000256.1"/>
</dbReference>
<name>A0ABV3DWP6_9ACTN</name>
<dbReference type="Gene3D" id="3.30.565.10">
    <property type="entry name" value="Histidine kinase-like ATPase, C-terminal domain"/>
    <property type="match status" value="1"/>
</dbReference>
<keyword evidence="1" id="KW-0418">Kinase</keyword>
<organism evidence="3 4">
    <name type="scientific">Streptodolium elevatio</name>
    <dbReference type="NCBI Taxonomy" id="3157996"/>
    <lineage>
        <taxon>Bacteria</taxon>
        <taxon>Bacillati</taxon>
        <taxon>Actinomycetota</taxon>
        <taxon>Actinomycetes</taxon>
        <taxon>Kitasatosporales</taxon>
        <taxon>Streptomycetaceae</taxon>
        <taxon>Streptodolium</taxon>
    </lineage>
</organism>
<dbReference type="InterPro" id="IPR050267">
    <property type="entry name" value="Anti-sigma-factor_SerPK"/>
</dbReference>
<evidence type="ECO:0000259" key="2">
    <source>
        <dbReference type="Pfam" id="PF13581"/>
    </source>
</evidence>
<dbReference type="EMBL" id="JBEZFP010000256">
    <property type="protein sequence ID" value="MEU8140168.1"/>
    <property type="molecule type" value="Genomic_DNA"/>
</dbReference>
<sequence length="137" mass="14477">MTVDQRARHRTARLSAAPAAIPQARRLLTEALADWGVSPGTDLAYDLRLIVSELAANSVRNADRLSPVFTLTMVLGDGHIGVGVHDADPRPPARPGDGLGVVHEVITEAHGITEVQSTEDGGKTMWVVLPLDGRGGC</sequence>
<dbReference type="InterPro" id="IPR003594">
    <property type="entry name" value="HATPase_dom"/>
</dbReference>
<dbReference type="InterPro" id="IPR036890">
    <property type="entry name" value="HATPase_C_sf"/>
</dbReference>
<feature type="domain" description="Histidine kinase/HSP90-like ATPase" evidence="2">
    <location>
        <begin position="14"/>
        <end position="95"/>
    </location>
</feature>
<dbReference type="PANTHER" id="PTHR35526">
    <property type="entry name" value="ANTI-SIGMA-F FACTOR RSBW-RELATED"/>
    <property type="match status" value="1"/>
</dbReference>
<dbReference type="CDD" id="cd16936">
    <property type="entry name" value="HATPase_RsbW-like"/>
    <property type="match status" value="1"/>
</dbReference>
<dbReference type="PANTHER" id="PTHR35526:SF3">
    <property type="entry name" value="ANTI-SIGMA-F FACTOR RSBW"/>
    <property type="match status" value="1"/>
</dbReference>
<gene>
    <name evidence="3" type="ORF">AB0C36_42635</name>
</gene>
<keyword evidence="1" id="KW-0723">Serine/threonine-protein kinase</keyword>
<proteinExistence type="predicted"/>
<dbReference type="GO" id="GO:0005524">
    <property type="term" value="F:ATP binding"/>
    <property type="evidence" value="ECO:0007669"/>
    <property type="project" value="UniProtKB-KW"/>
</dbReference>
<evidence type="ECO:0000313" key="3">
    <source>
        <dbReference type="EMBL" id="MEU8140168.1"/>
    </source>
</evidence>
<keyword evidence="3" id="KW-0067">ATP-binding</keyword>
<keyword evidence="4" id="KW-1185">Reference proteome</keyword>
<comment type="caution">
    <text evidence="3">The sequence shown here is derived from an EMBL/GenBank/DDBJ whole genome shotgun (WGS) entry which is preliminary data.</text>
</comment>